<proteinExistence type="predicted"/>
<gene>
    <name evidence="2" type="ORF">IFM89_030101</name>
</gene>
<name>A0A835I717_9MAGN</name>
<reference evidence="2 3" key="1">
    <citation type="submission" date="2020-10" db="EMBL/GenBank/DDBJ databases">
        <title>The Coptis chinensis genome and diversification of protoberbering-type alkaloids.</title>
        <authorList>
            <person name="Wang B."/>
            <person name="Shu S."/>
            <person name="Song C."/>
            <person name="Liu Y."/>
        </authorList>
    </citation>
    <scope>NUCLEOTIDE SEQUENCE [LARGE SCALE GENOMIC DNA]</scope>
    <source>
        <strain evidence="2">HL-2020</strain>
        <tissue evidence="2">Leaf</tissue>
    </source>
</reference>
<organism evidence="2 3">
    <name type="scientific">Coptis chinensis</name>
    <dbReference type="NCBI Taxonomy" id="261450"/>
    <lineage>
        <taxon>Eukaryota</taxon>
        <taxon>Viridiplantae</taxon>
        <taxon>Streptophyta</taxon>
        <taxon>Embryophyta</taxon>
        <taxon>Tracheophyta</taxon>
        <taxon>Spermatophyta</taxon>
        <taxon>Magnoliopsida</taxon>
        <taxon>Ranunculales</taxon>
        <taxon>Ranunculaceae</taxon>
        <taxon>Coptidoideae</taxon>
        <taxon>Coptis</taxon>
    </lineage>
</organism>
<dbReference type="OrthoDB" id="1391380at2759"/>
<comment type="caution">
    <text evidence="2">The sequence shown here is derived from an EMBL/GenBank/DDBJ whole genome shotgun (WGS) entry which is preliminary data.</text>
</comment>
<dbReference type="AlphaFoldDB" id="A0A835I717"/>
<keyword evidence="1" id="KW-0732">Signal</keyword>
<protein>
    <submittedName>
        <fullName evidence="2">Uncharacterized protein</fullName>
    </submittedName>
</protein>
<keyword evidence="3" id="KW-1185">Reference proteome</keyword>
<accession>A0A835I717</accession>
<evidence type="ECO:0000313" key="2">
    <source>
        <dbReference type="EMBL" id="KAF9611312.1"/>
    </source>
</evidence>
<sequence length="101" mass="11000">MRFRKMEKFISFIMVLFLVIGMGSSDLVQTKSSSELVSDGLNHVNHSPNSLFNPTRNNYVVVGSEIILSQLGPGIVGASAFRILGALPGTTLAFGEFDFNF</sequence>
<feature type="signal peptide" evidence="1">
    <location>
        <begin position="1"/>
        <end position="25"/>
    </location>
</feature>
<evidence type="ECO:0000313" key="3">
    <source>
        <dbReference type="Proteomes" id="UP000631114"/>
    </source>
</evidence>
<dbReference type="EMBL" id="JADFTS010000004">
    <property type="protein sequence ID" value="KAF9611312.1"/>
    <property type="molecule type" value="Genomic_DNA"/>
</dbReference>
<feature type="chain" id="PRO_5032514961" evidence="1">
    <location>
        <begin position="26"/>
        <end position="101"/>
    </location>
</feature>
<evidence type="ECO:0000256" key="1">
    <source>
        <dbReference type="SAM" id="SignalP"/>
    </source>
</evidence>
<dbReference type="Proteomes" id="UP000631114">
    <property type="component" value="Unassembled WGS sequence"/>
</dbReference>